<keyword evidence="7 15" id="KW-0378">Hydrolase</keyword>
<dbReference type="InterPro" id="IPR020629">
    <property type="entry name" value="FPG_Glyclase"/>
</dbReference>
<dbReference type="NCBIfam" id="TIGR00577">
    <property type="entry name" value="fpg"/>
    <property type="match status" value="1"/>
</dbReference>
<dbReference type="InterPro" id="IPR010663">
    <property type="entry name" value="Znf_FPG/IleRS"/>
</dbReference>
<evidence type="ECO:0000256" key="11">
    <source>
        <dbReference type="ARBA" id="ARBA00023239"/>
    </source>
</evidence>
<dbReference type="SMART" id="SM01232">
    <property type="entry name" value="H2TH"/>
    <property type="match status" value="1"/>
</dbReference>
<dbReference type="GO" id="GO:0034039">
    <property type="term" value="F:8-oxo-7,8-dihydroguanine DNA N-glycosylase activity"/>
    <property type="evidence" value="ECO:0007669"/>
    <property type="project" value="TreeGrafter"/>
</dbReference>
<evidence type="ECO:0000259" key="16">
    <source>
        <dbReference type="PROSITE" id="PS51066"/>
    </source>
</evidence>
<comment type="caution">
    <text evidence="18">The sequence shown here is derived from an EMBL/GenBank/DDBJ whole genome shotgun (WGS) entry which is preliminary data.</text>
</comment>
<dbReference type="AlphaFoldDB" id="A0A3N0VLN5"/>
<keyword evidence="5 15" id="KW-0227">DNA damage</keyword>
<dbReference type="PROSITE" id="PS51066">
    <property type="entry name" value="ZF_FPG_2"/>
    <property type="match status" value="1"/>
</dbReference>
<gene>
    <name evidence="15" type="primary">mutM</name>
    <name evidence="15" type="synonym">fpg</name>
    <name evidence="18" type="ORF">ED208_03945</name>
</gene>
<feature type="binding site" evidence="15">
    <location>
        <position position="116"/>
    </location>
    <ligand>
        <name>DNA</name>
        <dbReference type="ChEBI" id="CHEBI:16991"/>
    </ligand>
</feature>
<comment type="catalytic activity">
    <reaction evidence="1 15">
        <text>Hydrolysis of DNA containing ring-opened 7-methylguanine residues, releasing 2,6-diamino-4-hydroxy-5-(N-methyl)formamidopyrimidine.</text>
        <dbReference type="EC" id="3.2.2.23"/>
    </reaction>
</comment>
<dbReference type="GO" id="GO:0003684">
    <property type="term" value="F:damaged DNA binding"/>
    <property type="evidence" value="ECO:0007669"/>
    <property type="project" value="InterPro"/>
</dbReference>
<feature type="active site" description="Proton donor" evidence="15">
    <location>
        <position position="3"/>
    </location>
</feature>
<dbReference type="InterPro" id="IPR012319">
    <property type="entry name" value="FPG_cat"/>
</dbReference>
<dbReference type="InterPro" id="IPR035937">
    <property type="entry name" value="FPG_N"/>
</dbReference>
<dbReference type="HAMAP" id="MF_00103">
    <property type="entry name" value="Fapy_DNA_glycosyl"/>
    <property type="match status" value="1"/>
</dbReference>
<evidence type="ECO:0000256" key="13">
    <source>
        <dbReference type="ARBA" id="ARBA00023295"/>
    </source>
</evidence>
<organism evidence="18 19">
    <name type="scientific">Stagnimonas aquatica</name>
    <dbReference type="NCBI Taxonomy" id="2689987"/>
    <lineage>
        <taxon>Bacteria</taxon>
        <taxon>Pseudomonadati</taxon>
        <taxon>Pseudomonadota</taxon>
        <taxon>Gammaproteobacteria</taxon>
        <taxon>Nevskiales</taxon>
        <taxon>Nevskiaceae</taxon>
        <taxon>Stagnimonas</taxon>
    </lineage>
</organism>
<keyword evidence="8 15" id="KW-0862">Zinc</keyword>
<dbReference type="FunCoup" id="A0A3N0VLN5">
    <property type="interactions" value="480"/>
</dbReference>
<feature type="domain" description="FPG-type" evidence="16">
    <location>
        <begin position="243"/>
        <end position="277"/>
    </location>
</feature>
<keyword evidence="13 15" id="KW-0326">Glycosidase</keyword>
<comment type="function">
    <text evidence="15">Involved in base excision repair of DNA damaged by oxidation or by mutagenic agents. Acts as DNA glycosylase that recognizes and removes damaged bases. Has a preference for oxidized purines, such as 7,8-dihydro-8-oxoguanine (8-oxoG). Has AP (apurinic/apyrimidinic) lyase activity and introduces nicks in the DNA strand. Cleaves the DNA backbone by beta-delta elimination to generate a single-strand break at the site of the removed base with both 3'- and 5'-phosphates.</text>
</comment>
<evidence type="ECO:0000256" key="5">
    <source>
        <dbReference type="ARBA" id="ARBA00022763"/>
    </source>
</evidence>
<keyword evidence="6 15" id="KW-0863">Zinc-finger</keyword>
<comment type="subunit">
    <text evidence="3 15">Monomer.</text>
</comment>
<evidence type="ECO:0000313" key="18">
    <source>
        <dbReference type="EMBL" id="ROH93683.1"/>
    </source>
</evidence>
<sequence length="277" mass="31051">MPELPEVETVRRGVEPHVLGRRVLRAVVREPRLRWPVPPEFAGWIEGRRIVATERRGKYLLLRLESADADAPDRLIVHLGMSGRLFVLTAPEPLRKHDHLDLELEGGVLLRYHDPRRFGAVLPWPAAQGRHPLMETMGPEPFSADFHGDYLFERARGKSAAVKTFLMDGGVVVGAGNIYAAESLFRAGIRPTRPAGKVTRAEYVRLAERVREVLAEAVEQGGTTLRDFAGADGRSGYFQQDLYVYGREGEPCRVCGSAIRSLRLGNRQSCYCPRCQR</sequence>
<evidence type="ECO:0000256" key="4">
    <source>
        <dbReference type="ARBA" id="ARBA00022723"/>
    </source>
</evidence>
<dbReference type="FunFam" id="3.20.190.10:FF:000001">
    <property type="entry name" value="Formamidopyrimidine-DNA glycosylase"/>
    <property type="match status" value="1"/>
</dbReference>
<reference evidence="18 19" key="1">
    <citation type="submission" date="2018-10" db="EMBL/GenBank/DDBJ databases">
        <authorList>
            <person name="Chen W.-M."/>
        </authorList>
    </citation>
    <scope>NUCLEOTIDE SEQUENCE [LARGE SCALE GENOMIC DNA]</scope>
    <source>
        <strain evidence="18 19">THS-13</strain>
    </source>
</reference>
<evidence type="ECO:0000256" key="6">
    <source>
        <dbReference type="ARBA" id="ARBA00022771"/>
    </source>
</evidence>
<keyword evidence="11 15" id="KW-0456">Lyase</keyword>
<dbReference type="NCBIfam" id="NF002211">
    <property type="entry name" value="PRK01103.1"/>
    <property type="match status" value="1"/>
</dbReference>
<dbReference type="EC" id="3.2.2.23" evidence="15"/>
<protein>
    <recommendedName>
        <fullName evidence="15">Formamidopyrimidine-DNA glycosylase</fullName>
        <shortName evidence="15">Fapy-DNA glycosylase</shortName>
        <ecNumber evidence="15">3.2.2.23</ecNumber>
    </recommendedName>
    <alternativeName>
        <fullName evidence="15">DNA-(apurinic or apyrimidinic site) lyase MutM</fullName>
        <shortName evidence="15">AP lyase MutM</shortName>
        <ecNumber evidence="15">4.2.99.18</ecNumber>
    </alternativeName>
</protein>
<evidence type="ECO:0000256" key="7">
    <source>
        <dbReference type="ARBA" id="ARBA00022801"/>
    </source>
</evidence>
<dbReference type="Gene3D" id="1.10.8.50">
    <property type="match status" value="1"/>
</dbReference>
<accession>A0A3N0VLN5</accession>
<dbReference type="Pfam" id="PF06827">
    <property type="entry name" value="zf-FPG_IleRS"/>
    <property type="match status" value="1"/>
</dbReference>
<dbReference type="Gene3D" id="3.20.190.10">
    <property type="entry name" value="MutM-like, N-terminal"/>
    <property type="match status" value="1"/>
</dbReference>
<name>A0A3N0VLN5_9GAMM</name>
<feature type="binding site" evidence="15">
    <location>
        <position position="97"/>
    </location>
    <ligand>
        <name>DNA</name>
        <dbReference type="ChEBI" id="CHEBI:16991"/>
    </ligand>
</feature>
<dbReference type="RefSeq" id="WP_123210538.1">
    <property type="nucleotide sequence ID" value="NZ_RJVO01000001.1"/>
</dbReference>
<dbReference type="GO" id="GO:0008270">
    <property type="term" value="F:zinc ion binding"/>
    <property type="evidence" value="ECO:0007669"/>
    <property type="project" value="UniProtKB-UniRule"/>
</dbReference>
<keyword evidence="4 15" id="KW-0479">Metal-binding</keyword>
<dbReference type="GO" id="GO:0140078">
    <property type="term" value="F:class I DNA-(apurinic or apyrimidinic site) endonuclease activity"/>
    <property type="evidence" value="ECO:0007669"/>
    <property type="project" value="UniProtKB-EC"/>
</dbReference>
<dbReference type="PANTHER" id="PTHR22993">
    <property type="entry name" value="FORMAMIDOPYRIMIDINE-DNA GLYCOSYLASE"/>
    <property type="match status" value="1"/>
</dbReference>
<comment type="cofactor">
    <cofactor evidence="15">
        <name>Zn(2+)</name>
        <dbReference type="ChEBI" id="CHEBI:29105"/>
    </cofactor>
    <text evidence="15">Binds 1 zinc ion per subunit.</text>
</comment>
<evidence type="ECO:0000256" key="2">
    <source>
        <dbReference type="ARBA" id="ARBA00009409"/>
    </source>
</evidence>
<dbReference type="EMBL" id="RJVO01000001">
    <property type="protein sequence ID" value="ROH93683.1"/>
    <property type="molecule type" value="Genomic_DNA"/>
</dbReference>
<dbReference type="Proteomes" id="UP000282106">
    <property type="component" value="Unassembled WGS sequence"/>
</dbReference>
<dbReference type="GO" id="GO:0006284">
    <property type="term" value="P:base-excision repair"/>
    <property type="evidence" value="ECO:0007669"/>
    <property type="project" value="InterPro"/>
</dbReference>
<evidence type="ECO:0000256" key="3">
    <source>
        <dbReference type="ARBA" id="ARBA00011245"/>
    </source>
</evidence>
<dbReference type="SUPFAM" id="SSF46946">
    <property type="entry name" value="S13-like H2TH domain"/>
    <property type="match status" value="1"/>
</dbReference>
<evidence type="ECO:0000256" key="9">
    <source>
        <dbReference type="ARBA" id="ARBA00023125"/>
    </source>
</evidence>
<dbReference type="SUPFAM" id="SSF81624">
    <property type="entry name" value="N-terminal domain of MutM-like DNA repair proteins"/>
    <property type="match status" value="1"/>
</dbReference>
<keyword evidence="19" id="KW-1185">Reference proteome</keyword>
<evidence type="ECO:0000256" key="8">
    <source>
        <dbReference type="ARBA" id="ARBA00022833"/>
    </source>
</evidence>
<dbReference type="SMART" id="SM00898">
    <property type="entry name" value="Fapy_DNA_glyco"/>
    <property type="match status" value="1"/>
</dbReference>
<evidence type="ECO:0000259" key="17">
    <source>
        <dbReference type="PROSITE" id="PS51068"/>
    </source>
</evidence>
<dbReference type="Pfam" id="PF01149">
    <property type="entry name" value="Fapy_DNA_glyco"/>
    <property type="match status" value="1"/>
</dbReference>
<dbReference type="CDD" id="cd08966">
    <property type="entry name" value="EcFpg-like_N"/>
    <property type="match status" value="1"/>
</dbReference>
<proteinExistence type="inferred from homology"/>
<dbReference type="InterPro" id="IPR015886">
    <property type="entry name" value="H2TH_FPG"/>
</dbReference>
<evidence type="ECO:0000256" key="1">
    <source>
        <dbReference type="ARBA" id="ARBA00001668"/>
    </source>
</evidence>
<dbReference type="Pfam" id="PF06831">
    <property type="entry name" value="H2TH"/>
    <property type="match status" value="1"/>
</dbReference>
<keyword evidence="12 15" id="KW-0511">Multifunctional enzyme</keyword>
<feature type="active site" description="Schiff-base intermediate with DNA" evidence="15">
    <location>
        <position position="2"/>
    </location>
</feature>
<dbReference type="PANTHER" id="PTHR22993:SF9">
    <property type="entry name" value="FORMAMIDOPYRIMIDINE-DNA GLYCOSYLASE"/>
    <property type="match status" value="1"/>
</dbReference>
<keyword evidence="10 15" id="KW-0234">DNA repair</keyword>
<comment type="catalytic activity">
    <reaction evidence="14 15">
        <text>2'-deoxyribonucleotide-(2'-deoxyribose 5'-phosphate)-2'-deoxyribonucleotide-DNA = a 3'-end 2'-deoxyribonucleotide-(2,3-dehydro-2,3-deoxyribose 5'-phosphate)-DNA + a 5'-end 5'-phospho-2'-deoxyribonucleoside-DNA + H(+)</text>
        <dbReference type="Rhea" id="RHEA:66592"/>
        <dbReference type="Rhea" id="RHEA-COMP:13180"/>
        <dbReference type="Rhea" id="RHEA-COMP:16897"/>
        <dbReference type="Rhea" id="RHEA-COMP:17067"/>
        <dbReference type="ChEBI" id="CHEBI:15378"/>
        <dbReference type="ChEBI" id="CHEBI:136412"/>
        <dbReference type="ChEBI" id="CHEBI:157695"/>
        <dbReference type="ChEBI" id="CHEBI:167181"/>
        <dbReference type="EC" id="4.2.99.18"/>
    </reaction>
</comment>
<dbReference type="InterPro" id="IPR010979">
    <property type="entry name" value="Ribosomal_uS13-like_H2TH"/>
</dbReference>
<feature type="active site" description="Proton donor; for beta-elimination activity" evidence="15">
    <location>
        <position position="58"/>
    </location>
</feature>
<evidence type="ECO:0000256" key="12">
    <source>
        <dbReference type="ARBA" id="ARBA00023268"/>
    </source>
</evidence>
<dbReference type="PROSITE" id="PS51068">
    <property type="entry name" value="FPG_CAT"/>
    <property type="match status" value="1"/>
</dbReference>
<feature type="binding site" evidence="15">
    <location>
        <position position="158"/>
    </location>
    <ligand>
        <name>DNA</name>
        <dbReference type="ChEBI" id="CHEBI:16991"/>
    </ligand>
</feature>
<evidence type="ECO:0000256" key="14">
    <source>
        <dbReference type="ARBA" id="ARBA00044632"/>
    </source>
</evidence>
<feature type="active site" description="Proton donor; for delta-elimination activity" evidence="15">
    <location>
        <position position="267"/>
    </location>
</feature>
<dbReference type="EC" id="4.2.99.18" evidence="15"/>
<keyword evidence="9 15" id="KW-0238">DNA-binding</keyword>
<comment type="similarity">
    <text evidence="2 15">Belongs to the FPG family.</text>
</comment>
<dbReference type="SUPFAM" id="SSF57716">
    <property type="entry name" value="Glucocorticoid receptor-like (DNA-binding domain)"/>
    <property type="match status" value="1"/>
</dbReference>
<evidence type="ECO:0000313" key="19">
    <source>
        <dbReference type="Proteomes" id="UP000282106"/>
    </source>
</evidence>
<dbReference type="InterPro" id="IPR000214">
    <property type="entry name" value="Znf_DNA_glyclase/AP_lyase"/>
</dbReference>
<feature type="domain" description="Formamidopyrimidine-DNA glycosylase catalytic" evidence="17">
    <location>
        <begin position="2"/>
        <end position="119"/>
    </location>
</feature>
<dbReference type="InParanoid" id="A0A3N0VLN5"/>
<evidence type="ECO:0000256" key="15">
    <source>
        <dbReference type="HAMAP-Rule" id="MF_00103"/>
    </source>
</evidence>
<dbReference type="FunFam" id="1.10.8.50:FF:000003">
    <property type="entry name" value="Formamidopyrimidine-DNA glycosylase"/>
    <property type="match status" value="1"/>
</dbReference>
<evidence type="ECO:0000256" key="10">
    <source>
        <dbReference type="ARBA" id="ARBA00023204"/>
    </source>
</evidence>